<reference evidence="1" key="1">
    <citation type="journal article" date="2023" name="Mol. Biol. Evol.">
        <title>Third-Generation Sequencing Reveals the Adaptive Role of the Epigenome in Three Deep-Sea Polychaetes.</title>
        <authorList>
            <person name="Perez M."/>
            <person name="Aroh O."/>
            <person name="Sun Y."/>
            <person name="Lan Y."/>
            <person name="Juniper S.K."/>
            <person name="Young C.R."/>
            <person name="Angers B."/>
            <person name="Qian P.Y."/>
        </authorList>
    </citation>
    <scope>NUCLEOTIDE SEQUENCE</scope>
    <source>
        <strain evidence="1">R07B-5</strain>
    </source>
</reference>
<evidence type="ECO:0000313" key="1">
    <source>
        <dbReference type="EMBL" id="KAK2186778.1"/>
    </source>
</evidence>
<gene>
    <name evidence="1" type="ORF">NP493_189g04011</name>
</gene>
<dbReference type="AlphaFoldDB" id="A0AAD9P264"/>
<keyword evidence="2" id="KW-1185">Reference proteome</keyword>
<evidence type="ECO:0000313" key="2">
    <source>
        <dbReference type="Proteomes" id="UP001209878"/>
    </source>
</evidence>
<name>A0AAD9P264_RIDPI</name>
<sequence>MEPLQPYAIVCLRSRQPFVLCTAVSSDDGRFFIVERRREEWADRRARLTEVPIQEDTRIAAGGIRVVAIFYVLYRQVSGGGRVTRRPRPFRPHQWTVLCRRRRRRRVRLFRHAHQGRQ</sequence>
<comment type="caution">
    <text evidence="1">The sequence shown here is derived from an EMBL/GenBank/DDBJ whole genome shotgun (WGS) entry which is preliminary data.</text>
</comment>
<accession>A0AAD9P264</accession>
<dbReference type="EMBL" id="JAODUO010000189">
    <property type="protein sequence ID" value="KAK2186778.1"/>
    <property type="molecule type" value="Genomic_DNA"/>
</dbReference>
<organism evidence="1 2">
    <name type="scientific">Ridgeia piscesae</name>
    <name type="common">Tubeworm</name>
    <dbReference type="NCBI Taxonomy" id="27915"/>
    <lineage>
        <taxon>Eukaryota</taxon>
        <taxon>Metazoa</taxon>
        <taxon>Spiralia</taxon>
        <taxon>Lophotrochozoa</taxon>
        <taxon>Annelida</taxon>
        <taxon>Polychaeta</taxon>
        <taxon>Sedentaria</taxon>
        <taxon>Canalipalpata</taxon>
        <taxon>Sabellida</taxon>
        <taxon>Siboglinidae</taxon>
        <taxon>Ridgeia</taxon>
    </lineage>
</organism>
<proteinExistence type="predicted"/>
<protein>
    <submittedName>
        <fullName evidence="1">Uncharacterized protein</fullName>
    </submittedName>
</protein>
<dbReference type="Proteomes" id="UP001209878">
    <property type="component" value="Unassembled WGS sequence"/>
</dbReference>